<evidence type="ECO:0000256" key="1">
    <source>
        <dbReference type="ARBA" id="ARBA00000085"/>
    </source>
</evidence>
<evidence type="ECO:0000259" key="11">
    <source>
        <dbReference type="PROSITE" id="PS50110"/>
    </source>
</evidence>
<feature type="modified residue" description="4-aspartylphosphate" evidence="8">
    <location>
        <position position="677"/>
    </location>
</feature>
<feature type="modified residue" description="Phosphohistidine" evidence="7">
    <location>
        <position position="51"/>
    </location>
</feature>
<feature type="domain" description="Response regulatory" evidence="11">
    <location>
        <begin position="628"/>
        <end position="744"/>
    </location>
</feature>
<feature type="domain" description="Histidine kinase" evidence="10">
    <location>
        <begin position="258"/>
        <end position="472"/>
    </location>
</feature>
<dbReference type="Pfam" id="PF02518">
    <property type="entry name" value="HATPase_c"/>
    <property type="match status" value="1"/>
</dbReference>
<dbReference type="RefSeq" id="WP_131480160.1">
    <property type="nucleotide sequence ID" value="NZ_SJDL01000007.1"/>
</dbReference>
<dbReference type="InterPro" id="IPR011006">
    <property type="entry name" value="CheY-like_superfamily"/>
</dbReference>
<evidence type="ECO:0000256" key="2">
    <source>
        <dbReference type="ARBA" id="ARBA00012438"/>
    </source>
</evidence>
<keyword evidence="6" id="KW-0902">Two-component regulatory system</keyword>
<proteinExistence type="predicted"/>
<dbReference type="Pfam" id="PF00072">
    <property type="entry name" value="Response_reg"/>
    <property type="match status" value="1"/>
</dbReference>
<evidence type="ECO:0000256" key="3">
    <source>
        <dbReference type="ARBA" id="ARBA00022553"/>
    </source>
</evidence>
<dbReference type="SMART" id="SM00073">
    <property type="entry name" value="HPT"/>
    <property type="match status" value="1"/>
</dbReference>
<dbReference type="Pfam" id="PF01584">
    <property type="entry name" value="CheW"/>
    <property type="match status" value="1"/>
</dbReference>
<dbReference type="SMART" id="SM00448">
    <property type="entry name" value="REC"/>
    <property type="match status" value="1"/>
</dbReference>
<dbReference type="SMART" id="SM00260">
    <property type="entry name" value="CheW"/>
    <property type="match status" value="1"/>
</dbReference>
<dbReference type="SUPFAM" id="SSF47226">
    <property type="entry name" value="Histidine-containing phosphotransfer domain, HPT domain"/>
    <property type="match status" value="1"/>
</dbReference>
<evidence type="ECO:0000256" key="5">
    <source>
        <dbReference type="ARBA" id="ARBA00022777"/>
    </source>
</evidence>
<keyword evidence="9" id="KW-0175">Coiled coil</keyword>
<feature type="domain" description="HPt" evidence="13">
    <location>
        <begin position="5"/>
        <end position="108"/>
    </location>
</feature>
<evidence type="ECO:0000259" key="13">
    <source>
        <dbReference type="PROSITE" id="PS50894"/>
    </source>
</evidence>
<evidence type="ECO:0000313" key="15">
    <source>
        <dbReference type="Proteomes" id="UP000313645"/>
    </source>
</evidence>
<evidence type="ECO:0000256" key="9">
    <source>
        <dbReference type="SAM" id="Coils"/>
    </source>
</evidence>
<dbReference type="SUPFAM" id="SSF55874">
    <property type="entry name" value="ATPase domain of HSP90 chaperone/DNA topoisomerase II/histidine kinase"/>
    <property type="match status" value="1"/>
</dbReference>
<accession>A0ABY1ZMM9</accession>
<evidence type="ECO:0000259" key="10">
    <source>
        <dbReference type="PROSITE" id="PS50109"/>
    </source>
</evidence>
<dbReference type="Gene3D" id="2.30.30.40">
    <property type="entry name" value="SH3 Domains"/>
    <property type="match status" value="1"/>
</dbReference>
<evidence type="ECO:0000259" key="12">
    <source>
        <dbReference type="PROSITE" id="PS50851"/>
    </source>
</evidence>
<dbReference type="Proteomes" id="UP000313645">
    <property type="component" value="Unassembled WGS sequence"/>
</dbReference>
<feature type="coiled-coil region" evidence="9">
    <location>
        <begin position="248"/>
        <end position="275"/>
    </location>
</feature>
<evidence type="ECO:0000256" key="4">
    <source>
        <dbReference type="ARBA" id="ARBA00022679"/>
    </source>
</evidence>
<dbReference type="SUPFAM" id="SSF52172">
    <property type="entry name" value="CheY-like"/>
    <property type="match status" value="1"/>
</dbReference>
<dbReference type="Gene3D" id="3.30.565.10">
    <property type="entry name" value="Histidine kinase-like ATPase, C-terminal domain"/>
    <property type="match status" value="1"/>
</dbReference>
<dbReference type="SUPFAM" id="SSF50341">
    <property type="entry name" value="CheW-like"/>
    <property type="match status" value="1"/>
</dbReference>
<evidence type="ECO:0000256" key="8">
    <source>
        <dbReference type="PROSITE-ProRule" id="PRU00169"/>
    </source>
</evidence>
<dbReference type="InterPro" id="IPR002545">
    <property type="entry name" value="CheW-lke_dom"/>
</dbReference>
<dbReference type="EMBL" id="SJDL01000007">
    <property type="protein sequence ID" value="TBW57652.1"/>
    <property type="molecule type" value="Genomic_DNA"/>
</dbReference>
<dbReference type="PANTHER" id="PTHR43395">
    <property type="entry name" value="SENSOR HISTIDINE KINASE CHEA"/>
    <property type="match status" value="1"/>
</dbReference>
<comment type="caution">
    <text evidence="14">The sequence shown here is derived from an EMBL/GenBank/DDBJ whole genome shotgun (WGS) entry which is preliminary data.</text>
</comment>
<evidence type="ECO:0000256" key="7">
    <source>
        <dbReference type="PROSITE-ProRule" id="PRU00110"/>
    </source>
</evidence>
<evidence type="ECO:0000313" key="14">
    <source>
        <dbReference type="EMBL" id="TBW57652.1"/>
    </source>
</evidence>
<feature type="domain" description="CheW-like" evidence="12">
    <location>
        <begin position="474"/>
        <end position="609"/>
    </location>
</feature>
<evidence type="ECO:0000256" key="6">
    <source>
        <dbReference type="ARBA" id="ARBA00023012"/>
    </source>
</evidence>
<keyword evidence="5" id="KW-0418">Kinase</keyword>
<dbReference type="PROSITE" id="PS50109">
    <property type="entry name" value="HIS_KIN"/>
    <property type="match status" value="1"/>
</dbReference>
<dbReference type="InterPro" id="IPR003594">
    <property type="entry name" value="HATPase_dom"/>
</dbReference>
<reference evidence="14 15" key="1">
    <citation type="submission" date="2019-02" db="EMBL/GenBank/DDBJ databases">
        <title>Marinobacter halodurans sp. nov., a marine bacterium isolated from sea tidal flat.</title>
        <authorList>
            <person name="Yoo Y."/>
            <person name="Lee D.W."/>
            <person name="Kim B.S."/>
            <person name="Kim J.-J."/>
        </authorList>
    </citation>
    <scope>NUCLEOTIDE SEQUENCE [LARGE SCALE GENOMIC DNA]</scope>
    <source>
        <strain evidence="14 15">YJ-S3-2</strain>
    </source>
</reference>
<name>A0ABY1ZMM9_9GAMM</name>
<dbReference type="PRINTS" id="PR00344">
    <property type="entry name" value="BCTRLSENSOR"/>
</dbReference>
<dbReference type="PROSITE" id="PS50894">
    <property type="entry name" value="HPT"/>
    <property type="match status" value="1"/>
</dbReference>
<dbReference type="EC" id="2.7.13.3" evidence="2"/>
<sequence length="745" mass="81572">MASSRRAIQGRLIAAFRTEAGERITDMADCLAQLDQSHDEALLEQLFRDIHSLKGAARAVSLSSIESLCQAWEGLLAAIRKGRLELNDDHIVLGRKAYQCLSQMLNDLDQPEPQSLPALCRSLRLAGDGRKEAAPPVADDAAAVPGDRSAVSAASHHPARIGGDSQLKVKADRFDQLIYIAESLHQSKLEAGQYLQMVEEAQGRFSEWHRMSQEIASARQRLDRGNESGDVQAVSTLVACTQRMETFLARWENHLNKLARQSRRMEHNVAAISDQVRQELQEILMLQCSEIVHGVPAMVHEIANATGKAVNLAISGESLHVDKRVLDSLKSPLHHLLRNAVDHGIETPEARRRAGKQDKGNISISFVHGNGGRFSLVVEDDGRGLDPGEIKTKALALGVIDREISEEMSNAEVAKLAFRSGLSTSSIITDLSGRGLGLAIVRDHIEALGGQVDVDSQPGQGCRFTFHLPTTLATYRALLVQVSGRSLAIPATHVERVLRLAPEALKSVEGRLNVRVGDAVLPAWRLRDVLSLPAPDTTRQSWVRVAVLQWGDVRFGLLVDEVEGDQEIVIKALGPLLARVPNVMAATQLGDGRIVPILHPQDLYQTACGTTSAPVAEQEQAGLREPPSILVAEDSVTSRGLIKTILESVGYRVETASDGREAWERLQEEPYTVLVSDIEMPRMDGFELTARIREHPDLAELPVVLVTALKSREDQEKGRQVGANAYIVKSSFDQGNLLEIVRQFV</sequence>
<dbReference type="InterPro" id="IPR036061">
    <property type="entry name" value="CheW-like_dom_sf"/>
</dbReference>
<gene>
    <name evidence="14" type="ORF">EZI54_06330</name>
</gene>
<dbReference type="CDD" id="cd00088">
    <property type="entry name" value="HPT"/>
    <property type="match status" value="1"/>
</dbReference>
<keyword evidence="4" id="KW-0808">Transferase</keyword>
<dbReference type="InterPro" id="IPR001789">
    <property type="entry name" value="Sig_transdc_resp-reg_receiver"/>
</dbReference>
<dbReference type="PANTHER" id="PTHR43395:SF1">
    <property type="entry name" value="CHEMOTAXIS PROTEIN CHEA"/>
    <property type="match status" value="1"/>
</dbReference>
<dbReference type="InterPro" id="IPR051315">
    <property type="entry name" value="Bact_Chemotaxis_CheA"/>
</dbReference>
<dbReference type="PROSITE" id="PS50110">
    <property type="entry name" value="RESPONSE_REGULATORY"/>
    <property type="match status" value="1"/>
</dbReference>
<dbReference type="InterPro" id="IPR008207">
    <property type="entry name" value="Sig_transdc_His_kin_Hpt_dom"/>
</dbReference>
<keyword evidence="15" id="KW-1185">Reference proteome</keyword>
<dbReference type="InterPro" id="IPR036641">
    <property type="entry name" value="HPT_dom_sf"/>
</dbReference>
<dbReference type="InterPro" id="IPR036890">
    <property type="entry name" value="HATPase_C_sf"/>
</dbReference>
<comment type="catalytic activity">
    <reaction evidence="1">
        <text>ATP + protein L-histidine = ADP + protein N-phospho-L-histidine.</text>
        <dbReference type="EC" id="2.7.13.3"/>
    </reaction>
</comment>
<dbReference type="SMART" id="SM00387">
    <property type="entry name" value="HATPase_c"/>
    <property type="match status" value="1"/>
</dbReference>
<dbReference type="InterPro" id="IPR005467">
    <property type="entry name" value="His_kinase_dom"/>
</dbReference>
<dbReference type="Gene3D" id="3.40.50.2300">
    <property type="match status" value="1"/>
</dbReference>
<dbReference type="Pfam" id="PF01627">
    <property type="entry name" value="Hpt"/>
    <property type="match status" value="1"/>
</dbReference>
<organism evidence="14 15">
    <name type="scientific">Marinobacter halodurans</name>
    <dbReference type="NCBI Taxonomy" id="2528979"/>
    <lineage>
        <taxon>Bacteria</taxon>
        <taxon>Pseudomonadati</taxon>
        <taxon>Pseudomonadota</taxon>
        <taxon>Gammaproteobacteria</taxon>
        <taxon>Pseudomonadales</taxon>
        <taxon>Marinobacteraceae</taxon>
        <taxon>Marinobacter</taxon>
    </lineage>
</organism>
<keyword evidence="3 8" id="KW-0597">Phosphoprotein</keyword>
<dbReference type="PROSITE" id="PS50851">
    <property type="entry name" value="CHEW"/>
    <property type="match status" value="1"/>
</dbReference>
<dbReference type="Gene3D" id="1.20.120.160">
    <property type="entry name" value="HPT domain"/>
    <property type="match status" value="1"/>
</dbReference>
<protein>
    <recommendedName>
        <fullName evidence="2">histidine kinase</fullName>
        <ecNumber evidence="2">2.7.13.3</ecNumber>
    </recommendedName>
</protein>
<dbReference type="InterPro" id="IPR004358">
    <property type="entry name" value="Sig_transdc_His_kin-like_C"/>
</dbReference>